<dbReference type="OrthoDB" id="9800326at2"/>
<dbReference type="InterPro" id="IPR011991">
    <property type="entry name" value="ArsR-like_HTH"/>
</dbReference>
<dbReference type="RefSeq" id="WP_148899439.1">
    <property type="nucleotide sequence ID" value="NZ_VNHY01000003.1"/>
</dbReference>
<dbReference type="GO" id="GO:0043200">
    <property type="term" value="P:response to amino acid"/>
    <property type="evidence" value="ECO:0007669"/>
    <property type="project" value="TreeGrafter"/>
</dbReference>
<evidence type="ECO:0000256" key="2">
    <source>
        <dbReference type="ARBA" id="ARBA00023125"/>
    </source>
</evidence>
<dbReference type="InterPro" id="IPR000485">
    <property type="entry name" value="AsnC-type_HTH_dom"/>
</dbReference>
<evidence type="ECO:0000256" key="1">
    <source>
        <dbReference type="ARBA" id="ARBA00023015"/>
    </source>
</evidence>
<dbReference type="Gene3D" id="1.10.10.10">
    <property type="entry name" value="Winged helix-like DNA-binding domain superfamily/Winged helix DNA-binding domain"/>
    <property type="match status" value="1"/>
</dbReference>
<sequence length="158" mass="18070">MSGYNLDDIDRKILTILQQDGRIPNNKLADKVGLTTTPTLERVKRLEREGIIKGYGARVDEEAIGKGLVVFCSLRLAVHQMHTLDEVCERIDEMSEIQTCYHITGDSDFLLKIVVKDMSAYENFMHDKLTRLPGIERIYSNIVLSTKKENHHLPIDED</sequence>
<dbReference type="EMBL" id="VNHY01000003">
    <property type="protein sequence ID" value="TYP92752.1"/>
    <property type="molecule type" value="Genomic_DNA"/>
</dbReference>
<dbReference type="Proteomes" id="UP000324595">
    <property type="component" value="Unassembled WGS sequence"/>
</dbReference>
<evidence type="ECO:0000313" key="6">
    <source>
        <dbReference type="Proteomes" id="UP000324595"/>
    </source>
</evidence>
<keyword evidence="1" id="KW-0805">Transcription regulation</keyword>
<evidence type="ECO:0000259" key="4">
    <source>
        <dbReference type="PROSITE" id="PS50956"/>
    </source>
</evidence>
<dbReference type="InterPro" id="IPR019887">
    <property type="entry name" value="Tscrpt_reg_AsnC/Lrp_C"/>
</dbReference>
<dbReference type="Pfam" id="PF13412">
    <property type="entry name" value="HTH_24"/>
    <property type="match status" value="1"/>
</dbReference>
<dbReference type="SMART" id="SM00344">
    <property type="entry name" value="HTH_ASNC"/>
    <property type="match status" value="1"/>
</dbReference>
<dbReference type="InterPro" id="IPR019888">
    <property type="entry name" value="Tscrpt_reg_AsnC-like"/>
</dbReference>
<protein>
    <submittedName>
        <fullName evidence="5">Transcriptional regulator, AsnC family</fullName>
    </submittedName>
</protein>
<accession>A0A5D3YGS2</accession>
<dbReference type="InterPro" id="IPR011008">
    <property type="entry name" value="Dimeric_a/b-barrel"/>
</dbReference>
<evidence type="ECO:0000256" key="3">
    <source>
        <dbReference type="ARBA" id="ARBA00023163"/>
    </source>
</evidence>
<dbReference type="SUPFAM" id="SSF54909">
    <property type="entry name" value="Dimeric alpha+beta barrel"/>
    <property type="match status" value="1"/>
</dbReference>
<feature type="domain" description="HTH asnC-type" evidence="4">
    <location>
        <begin position="6"/>
        <end position="67"/>
    </location>
</feature>
<name>A0A5D3YGS2_9BACT</name>
<dbReference type="Pfam" id="PF01037">
    <property type="entry name" value="AsnC_trans_reg"/>
    <property type="match status" value="1"/>
</dbReference>
<comment type="caution">
    <text evidence="5">The sequence shown here is derived from an EMBL/GenBank/DDBJ whole genome shotgun (WGS) entry which is preliminary data.</text>
</comment>
<dbReference type="InterPro" id="IPR036390">
    <property type="entry name" value="WH_DNA-bd_sf"/>
</dbReference>
<dbReference type="GO" id="GO:0043565">
    <property type="term" value="F:sequence-specific DNA binding"/>
    <property type="evidence" value="ECO:0007669"/>
    <property type="project" value="InterPro"/>
</dbReference>
<dbReference type="PRINTS" id="PR00033">
    <property type="entry name" value="HTHASNC"/>
</dbReference>
<keyword evidence="3" id="KW-0804">Transcription</keyword>
<proteinExistence type="predicted"/>
<dbReference type="GO" id="GO:0006355">
    <property type="term" value="P:regulation of DNA-templated transcription"/>
    <property type="evidence" value="ECO:0007669"/>
    <property type="project" value="UniProtKB-ARBA"/>
</dbReference>
<dbReference type="PANTHER" id="PTHR30154">
    <property type="entry name" value="LEUCINE-RESPONSIVE REGULATORY PROTEIN"/>
    <property type="match status" value="1"/>
</dbReference>
<reference evidence="5 6" key="1">
    <citation type="submission" date="2019-07" db="EMBL/GenBank/DDBJ databases">
        <title>Genomic Encyclopedia of Archaeal and Bacterial Type Strains, Phase II (KMG-II): from individual species to whole genera.</title>
        <authorList>
            <person name="Goeker M."/>
        </authorList>
    </citation>
    <scope>NUCLEOTIDE SEQUENCE [LARGE SCALE GENOMIC DNA]</scope>
    <source>
        <strain evidence="5 6">DSM 21935</strain>
    </source>
</reference>
<keyword evidence="2" id="KW-0238">DNA-binding</keyword>
<dbReference type="CDD" id="cd00090">
    <property type="entry name" value="HTH_ARSR"/>
    <property type="match status" value="1"/>
</dbReference>
<keyword evidence="6" id="KW-1185">Reference proteome</keyword>
<dbReference type="PANTHER" id="PTHR30154:SF34">
    <property type="entry name" value="TRANSCRIPTIONAL REGULATOR AZLB"/>
    <property type="match status" value="1"/>
</dbReference>
<gene>
    <name evidence="5" type="ORF">LX73_2117</name>
</gene>
<dbReference type="SUPFAM" id="SSF46785">
    <property type="entry name" value="Winged helix' DNA-binding domain"/>
    <property type="match status" value="1"/>
</dbReference>
<dbReference type="InterPro" id="IPR036388">
    <property type="entry name" value="WH-like_DNA-bd_sf"/>
</dbReference>
<evidence type="ECO:0000313" key="5">
    <source>
        <dbReference type="EMBL" id="TYP92752.1"/>
    </source>
</evidence>
<dbReference type="Gene3D" id="3.30.70.920">
    <property type="match status" value="1"/>
</dbReference>
<dbReference type="PROSITE" id="PS50956">
    <property type="entry name" value="HTH_ASNC_2"/>
    <property type="match status" value="1"/>
</dbReference>
<organism evidence="5 6">
    <name type="scientific">Fodinibius salinus</name>
    <dbReference type="NCBI Taxonomy" id="860790"/>
    <lineage>
        <taxon>Bacteria</taxon>
        <taxon>Pseudomonadati</taxon>
        <taxon>Balneolota</taxon>
        <taxon>Balneolia</taxon>
        <taxon>Balneolales</taxon>
        <taxon>Balneolaceae</taxon>
        <taxon>Fodinibius</taxon>
    </lineage>
</organism>
<dbReference type="GO" id="GO:0005829">
    <property type="term" value="C:cytosol"/>
    <property type="evidence" value="ECO:0007669"/>
    <property type="project" value="TreeGrafter"/>
</dbReference>
<dbReference type="AlphaFoldDB" id="A0A5D3YGS2"/>